<dbReference type="AlphaFoldDB" id="A0A2T0WR42"/>
<evidence type="ECO:0000313" key="2">
    <source>
        <dbReference type="EMBL" id="PRY89145.1"/>
    </source>
</evidence>
<accession>A0A2T0WR42</accession>
<keyword evidence="1" id="KW-0175">Coiled coil</keyword>
<protein>
    <submittedName>
        <fullName evidence="2">Uncharacterized protein</fullName>
    </submittedName>
</protein>
<name>A0A2T0WR42_9BACT</name>
<proteinExistence type="predicted"/>
<reference evidence="2 3" key="1">
    <citation type="submission" date="2018-03" db="EMBL/GenBank/DDBJ databases">
        <title>Genomic Encyclopedia of Archaeal and Bacterial Type Strains, Phase II (KMG-II): from individual species to whole genera.</title>
        <authorList>
            <person name="Goeker M."/>
        </authorList>
    </citation>
    <scope>NUCLEOTIDE SEQUENCE [LARGE SCALE GENOMIC DNA]</scope>
    <source>
        <strain evidence="2 3">DSM 27929</strain>
    </source>
</reference>
<dbReference type="SUPFAM" id="SSF58113">
    <property type="entry name" value="Apolipoprotein A-I"/>
    <property type="match status" value="1"/>
</dbReference>
<dbReference type="EMBL" id="PVTR01000003">
    <property type="protein sequence ID" value="PRY89145.1"/>
    <property type="molecule type" value="Genomic_DNA"/>
</dbReference>
<comment type="caution">
    <text evidence="2">The sequence shown here is derived from an EMBL/GenBank/DDBJ whole genome shotgun (WGS) entry which is preliminary data.</text>
</comment>
<dbReference type="Proteomes" id="UP000238157">
    <property type="component" value="Unassembled WGS sequence"/>
</dbReference>
<evidence type="ECO:0000256" key="1">
    <source>
        <dbReference type="SAM" id="Coils"/>
    </source>
</evidence>
<evidence type="ECO:0000313" key="3">
    <source>
        <dbReference type="Proteomes" id="UP000238157"/>
    </source>
</evidence>
<dbReference type="Gene3D" id="1.20.120.20">
    <property type="entry name" value="Apolipoprotein"/>
    <property type="match status" value="1"/>
</dbReference>
<sequence length="105" mass="12018">MSDKKSGFDEVESLLQEIGAKIEELIEKGKEAGGEVKEDIENKINDLRDEKTTLEKEFKKGKAKVEKLYKEKKEEYEPQLSESAVHFKEGFKQILEGIRTLLGSK</sequence>
<organism evidence="2 3">
    <name type="scientific">Mongoliibacter ruber</name>
    <dbReference type="NCBI Taxonomy" id="1750599"/>
    <lineage>
        <taxon>Bacteria</taxon>
        <taxon>Pseudomonadati</taxon>
        <taxon>Bacteroidota</taxon>
        <taxon>Cytophagia</taxon>
        <taxon>Cytophagales</taxon>
        <taxon>Cyclobacteriaceae</taxon>
        <taxon>Mongoliibacter</taxon>
    </lineage>
</organism>
<gene>
    <name evidence="2" type="ORF">CLW00_103267</name>
</gene>
<feature type="coiled-coil region" evidence="1">
    <location>
        <begin position="8"/>
        <end position="71"/>
    </location>
</feature>
<keyword evidence="3" id="KW-1185">Reference proteome</keyword>
<dbReference type="RefSeq" id="WP_106132920.1">
    <property type="nucleotide sequence ID" value="NZ_PVTR01000003.1"/>
</dbReference>